<feature type="region of interest" description="Disordered" evidence="1">
    <location>
        <begin position="845"/>
        <end position="1066"/>
    </location>
</feature>
<feature type="region of interest" description="Disordered" evidence="1">
    <location>
        <begin position="1700"/>
        <end position="1740"/>
    </location>
</feature>
<dbReference type="VEuPathDB" id="ToxoDB:BESB_061030"/>
<feature type="region of interest" description="Disordered" evidence="1">
    <location>
        <begin position="1449"/>
        <end position="1609"/>
    </location>
</feature>
<feature type="region of interest" description="Disordered" evidence="1">
    <location>
        <begin position="1350"/>
        <end position="1429"/>
    </location>
</feature>
<feature type="compositionally biased region" description="Basic residues" evidence="1">
    <location>
        <begin position="246"/>
        <end position="257"/>
    </location>
</feature>
<name>A0A2A9MGX7_BESBE</name>
<proteinExistence type="predicted"/>
<dbReference type="KEGG" id="bbes:BESB_061030"/>
<comment type="caution">
    <text evidence="2">The sequence shown here is derived from an EMBL/GenBank/DDBJ whole genome shotgun (WGS) entry which is preliminary data.</text>
</comment>
<feature type="compositionally biased region" description="Basic and acidic residues" evidence="1">
    <location>
        <begin position="1146"/>
        <end position="1180"/>
    </location>
</feature>
<feature type="compositionally biased region" description="Basic and acidic residues" evidence="1">
    <location>
        <begin position="366"/>
        <end position="378"/>
    </location>
</feature>
<evidence type="ECO:0000256" key="1">
    <source>
        <dbReference type="SAM" id="MobiDB-lite"/>
    </source>
</evidence>
<feature type="compositionally biased region" description="Gly residues" evidence="1">
    <location>
        <begin position="1537"/>
        <end position="1547"/>
    </location>
</feature>
<dbReference type="GeneID" id="40311031"/>
<feature type="compositionally biased region" description="Low complexity" evidence="1">
    <location>
        <begin position="1366"/>
        <end position="1429"/>
    </location>
</feature>
<feature type="compositionally biased region" description="Basic and acidic residues" evidence="1">
    <location>
        <begin position="318"/>
        <end position="340"/>
    </location>
</feature>
<accession>A0A2A9MGX7</accession>
<feature type="compositionally biased region" description="Basic and acidic residues" evidence="1">
    <location>
        <begin position="267"/>
        <end position="278"/>
    </location>
</feature>
<protein>
    <submittedName>
        <fullName evidence="2">Uncharacterized protein</fullName>
    </submittedName>
</protein>
<gene>
    <name evidence="2" type="ORF">BESB_061030</name>
</gene>
<feature type="compositionally biased region" description="Basic and acidic residues" evidence="1">
    <location>
        <begin position="13"/>
        <end position="28"/>
    </location>
</feature>
<feature type="compositionally biased region" description="Basic residues" evidence="1">
    <location>
        <begin position="737"/>
        <end position="747"/>
    </location>
</feature>
<feature type="region of interest" description="Disordered" evidence="1">
    <location>
        <begin position="1082"/>
        <end position="1285"/>
    </location>
</feature>
<feature type="compositionally biased region" description="Basic and acidic residues" evidence="1">
    <location>
        <begin position="748"/>
        <end position="762"/>
    </location>
</feature>
<feature type="compositionally biased region" description="Basic and acidic residues" evidence="1">
    <location>
        <begin position="769"/>
        <end position="807"/>
    </location>
</feature>
<reference evidence="2 3" key="1">
    <citation type="submission" date="2017-09" db="EMBL/GenBank/DDBJ databases">
        <title>Genome sequencing of Besnoitia besnoiti strain Bb-Ger1.</title>
        <authorList>
            <person name="Schares G."/>
            <person name="Venepally P."/>
            <person name="Lorenzi H.A."/>
        </authorList>
    </citation>
    <scope>NUCLEOTIDE SEQUENCE [LARGE SCALE GENOMIC DNA]</scope>
    <source>
        <strain evidence="2 3">Bb-Ger1</strain>
    </source>
</reference>
<feature type="compositionally biased region" description="Low complexity" evidence="1">
    <location>
        <begin position="1094"/>
        <end position="1124"/>
    </location>
</feature>
<dbReference type="RefSeq" id="XP_029219225.1">
    <property type="nucleotide sequence ID" value="XM_029364517.1"/>
</dbReference>
<organism evidence="2 3">
    <name type="scientific">Besnoitia besnoiti</name>
    <name type="common">Apicomplexan protozoan</name>
    <dbReference type="NCBI Taxonomy" id="94643"/>
    <lineage>
        <taxon>Eukaryota</taxon>
        <taxon>Sar</taxon>
        <taxon>Alveolata</taxon>
        <taxon>Apicomplexa</taxon>
        <taxon>Conoidasida</taxon>
        <taxon>Coccidia</taxon>
        <taxon>Eucoccidiorida</taxon>
        <taxon>Eimeriorina</taxon>
        <taxon>Sarcocystidae</taxon>
        <taxon>Besnoitia</taxon>
    </lineage>
</organism>
<feature type="compositionally biased region" description="Basic and acidic residues" evidence="1">
    <location>
        <begin position="1125"/>
        <end position="1135"/>
    </location>
</feature>
<dbReference type="Proteomes" id="UP000224006">
    <property type="component" value="Chromosome V"/>
</dbReference>
<feature type="compositionally biased region" description="Low complexity" evidence="1">
    <location>
        <begin position="984"/>
        <end position="1028"/>
    </location>
</feature>
<dbReference type="OrthoDB" id="10490858at2759"/>
<evidence type="ECO:0000313" key="2">
    <source>
        <dbReference type="EMBL" id="PFH35216.1"/>
    </source>
</evidence>
<feature type="compositionally biased region" description="Basic and acidic residues" evidence="1">
    <location>
        <begin position="1726"/>
        <end position="1740"/>
    </location>
</feature>
<dbReference type="STRING" id="94643.A0A2A9MGX7"/>
<evidence type="ECO:0000313" key="3">
    <source>
        <dbReference type="Proteomes" id="UP000224006"/>
    </source>
</evidence>
<feature type="region of interest" description="Disordered" evidence="1">
    <location>
        <begin position="679"/>
        <end position="807"/>
    </location>
</feature>
<feature type="compositionally biased region" description="Basic and acidic residues" evidence="1">
    <location>
        <begin position="198"/>
        <end position="233"/>
    </location>
</feature>
<feature type="compositionally biased region" description="Low complexity" evidence="1">
    <location>
        <begin position="921"/>
        <end position="968"/>
    </location>
</feature>
<feature type="compositionally biased region" description="Polar residues" evidence="1">
    <location>
        <begin position="405"/>
        <end position="415"/>
    </location>
</feature>
<feature type="compositionally biased region" description="Low complexity" evidence="1">
    <location>
        <begin position="425"/>
        <end position="443"/>
    </location>
</feature>
<feature type="compositionally biased region" description="Low complexity" evidence="1">
    <location>
        <begin position="551"/>
        <end position="579"/>
    </location>
</feature>
<feature type="compositionally biased region" description="Basic and acidic residues" evidence="1">
    <location>
        <begin position="894"/>
        <end position="913"/>
    </location>
</feature>
<feature type="region of interest" description="Disordered" evidence="1">
    <location>
        <begin position="137"/>
        <end position="596"/>
    </location>
</feature>
<sequence>MDRALDSLAELRSGGELEEGGRRESRGRAAEACQTVVSGGCGRWADSECEVAGAPAPDLLRAPLLPLRLQRHTAGDGLATAFANRVEARAPQEAGAFSASPRFKAIKERLAAKPRLGIVLVDLPQIERERLIREEGERNRKKLAAAAEREERTKKAVASRGEKPKRKRVLADSEGAAGGRSEETRLAVIEGSTPAEVFGEREGETSREAHAGDREETGGRRLEITPFADERRAVSSASRAPAARGTRPRGRPPRKASRLGAAAPDAQEGRARAGDKTDSGLARGGKWSPRAAFEDGATQAAVEEAGRAGAPLAQLQEAEEKQKARRRSEGGREEPGDRGRGRGRARRRKEEGARESPEKRRRPRARGVESDAERHPLDAETTPSRGGGSRSLERKRVIPGEVTAGGSSSSLNSFFTPLVVPPARPFASHSSSSASLSPPAVSSRLFCVGRPASSSSAPGVSQSPPRASSSSTSSSSFLRACSLGSPAPSSESPHAAPRRWRVSVSAADSGDGEPVALPSAGLLRPAPNRPRPPEASAVSAEAQPNTPRTHSLSPQSSRSSSFTSASCRGASRSPSSLSPSSPPSPGWGGASSPSSLSASAPFAAAESAALPLASVPCVAAECLCAQNAWLRRDLVGRFERLLRRFSREIRETLHVTAHTAEAVHAFSRVLLKLAHRPEDAEAPAARAREPKEARGETRRNADESRKGRLRAGDETPHRRQAETARRKRKPDDDGARRAPKVQRHIRKAERGADRETDARTEGEGAAEARCSDDAWGSKRRKEWREECRESRSGERHASRDVRASLDAEHVRAQGRVEGRREEWEAARLALATESREEVEILCETGRQLRDDDTAGVPSIEASAAKTAKGRKQRTSVASRNAAEEKRTSQKTGARRTETGEGARFEKEGVHASRESLPPLPRVSSPSSPQGSPLGSPSVSPSSDPCSSSSCSSLSSSPLSATFRSSSPALPLPSLPARHPQATLPSVPRSPSRHSPSSSSSSSSSSAASLSGISPGPSPLQSSAPLPLAEAREPRCTSSSVQFSSAPSRASASPASPSGLASLTPSRAPVRCPASLAVSGVPAFATSSSAPSRFLPAALRPRGRGAAASPSLRASAPRRSALAQARGDRRGERADTLHPPARPLGAAEEKSRAKETEEDAARDSGGGEHTALDRAAHRRDQANSAVSKSAESMEGLEQPASAHGDLPETRPGTTQAGSKAAVSDASAPASGASLEGPVGTASRTAPRDPPSRGAQPPSCAGAQSAPSAASAQASPASTCACSSPAAPSSVFSARAVASAADEFSPSSLPARAQDAVASWLRCARPSEASVLSSLLPSPLLQKVTSSLAYPLPPPSASAPASSPVPAPVSSSVSAPVSSSVCAPVSSSVSAPVSSSVSAPVSSSVSAPVSASSASPPGPAPSCGASPLCSSAAASPLSASLASRFPAAISLGRAVRGRQRDRCNAAGESDGARGRACDGGASSPPREGEFRRPTPDAALVRQKPRGGCATEREEGEATDAAVEGNALETRVEASARRGAGAGGAGGGENGVAERRPDAGTNEESDRGSLGPPACRNGTASAGGAGRLPASTGGEEGGGSANEQGQQLGRLCGSSKEKQTLLASLDLDVFIHQRPLSGDAVLANLYTADRYRGGGAESRAPEAAGGRAGAGGSDAEQGEEAERRRRERQSQLCFSLLFPAQKEGAAAEKGDGAGSPEGAEVKKKKKTRSREGQERHRKRWEEIKRRRLALEQVRRQRAGGQQS</sequence>
<feature type="compositionally biased region" description="Low complexity" evidence="1">
    <location>
        <begin position="234"/>
        <end position="245"/>
    </location>
</feature>
<feature type="compositionally biased region" description="Pro residues" evidence="1">
    <location>
        <begin position="1350"/>
        <end position="1365"/>
    </location>
</feature>
<feature type="compositionally biased region" description="Basic and acidic residues" evidence="1">
    <location>
        <begin position="348"/>
        <end position="358"/>
    </location>
</feature>
<feature type="compositionally biased region" description="Low complexity" evidence="1">
    <location>
        <begin position="1043"/>
        <end position="1065"/>
    </location>
</feature>
<keyword evidence="3" id="KW-1185">Reference proteome</keyword>
<feature type="compositionally biased region" description="Basic and acidic residues" evidence="1">
    <location>
        <begin position="686"/>
        <end position="736"/>
    </location>
</feature>
<feature type="region of interest" description="Disordered" evidence="1">
    <location>
        <begin position="1"/>
        <end position="28"/>
    </location>
</feature>
<dbReference type="EMBL" id="NWUJ01000005">
    <property type="protein sequence ID" value="PFH35216.1"/>
    <property type="molecule type" value="Genomic_DNA"/>
</dbReference>
<feature type="region of interest" description="Disordered" evidence="1">
    <location>
        <begin position="1649"/>
        <end position="1686"/>
    </location>
</feature>
<feature type="compositionally biased region" description="Low complexity" evidence="1">
    <location>
        <begin position="451"/>
        <end position="495"/>
    </location>
</feature>
<feature type="compositionally biased region" description="Low complexity" evidence="1">
    <location>
        <begin position="1253"/>
        <end position="1285"/>
    </location>
</feature>